<evidence type="ECO:0000313" key="3">
    <source>
        <dbReference type="Proteomes" id="UP000184499"/>
    </source>
</evidence>
<dbReference type="EMBL" id="KV878682">
    <property type="protein sequence ID" value="OJJ73502.1"/>
    <property type="molecule type" value="Genomic_DNA"/>
</dbReference>
<keyword evidence="1" id="KW-0472">Membrane</keyword>
<reference evidence="3" key="1">
    <citation type="journal article" date="2017" name="Genome Biol.">
        <title>Comparative genomics reveals high biological diversity and specific adaptations in the industrially and medically important fungal genus Aspergillus.</title>
        <authorList>
            <person name="de Vries R.P."/>
            <person name="Riley R."/>
            <person name="Wiebenga A."/>
            <person name="Aguilar-Osorio G."/>
            <person name="Amillis S."/>
            <person name="Uchima C.A."/>
            <person name="Anderluh G."/>
            <person name="Asadollahi M."/>
            <person name="Askin M."/>
            <person name="Barry K."/>
            <person name="Battaglia E."/>
            <person name="Bayram O."/>
            <person name="Benocci T."/>
            <person name="Braus-Stromeyer S.A."/>
            <person name="Caldana C."/>
            <person name="Canovas D."/>
            <person name="Cerqueira G.C."/>
            <person name="Chen F."/>
            <person name="Chen W."/>
            <person name="Choi C."/>
            <person name="Clum A."/>
            <person name="Dos Santos R.A."/>
            <person name="Damasio A.R."/>
            <person name="Diallinas G."/>
            <person name="Emri T."/>
            <person name="Fekete E."/>
            <person name="Flipphi M."/>
            <person name="Freyberg S."/>
            <person name="Gallo A."/>
            <person name="Gournas C."/>
            <person name="Habgood R."/>
            <person name="Hainaut M."/>
            <person name="Harispe M.L."/>
            <person name="Henrissat B."/>
            <person name="Hilden K.S."/>
            <person name="Hope R."/>
            <person name="Hossain A."/>
            <person name="Karabika E."/>
            <person name="Karaffa L."/>
            <person name="Karanyi Z."/>
            <person name="Krasevec N."/>
            <person name="Kuo A."/>
            <person name="Kusch H."/>
            <person name="LaButti K."/>
            <person name="Lagendijk E.L."/>
            <person name="Lapidus A."/>
            <person name="Levasseur A."/>
            <person name="Lindquist E."/>
            <person name="Lipzen A."/>
            <person name="Logrieco A.F."/>
            <person name="MacCabe A."/>
            <person name="Maekelae M.R."/>
            <person name="Malavazi I."/>
            <person name="Melin P."/>
            <person name="Meyer V."/>
            <person name="Mielnichuk N."/>
            <person name="Miskei M."/>
            <person name="Molnar A.P."/>
            <person name="Mule G."/>
            <person name="Ngan C.Y."/>
            <person name="Orejas M."/>
            <person name="Orosz E."/>
            <person name="Ouedraogo J.P."/>
            <person name="Overkamp K.M."/>
            <person name="Park H.-S."/>
            <person name="Perrone G."/>
            <person name="Piumi F."/>
            <person name="Punt P.J."/>
            <person name="Ram A.F."/>
            <person name="Ramon A."/>
            <person name="Rauscher S."/>
            <person name="Record E."/>
            <person name="Riano-Pachon D.M."/>
            <person name="Robert V."/>
            <person name="Roehrig J."/>
            <person name="Ruller R."/>
            <person name="Salamov A."/>
            <person name="Salih N.S."/>
            <person name="Samson R.A."/>
            <person name="Sandor E."/>
            <person name="Sanguinetti M."/>
            <person name="Schuetze T."/>
            <person name="Sepcic K."/>
            <person name="Shelest E."/>
            <person name="Sherlock G."/>
            <person name="Sophianopoulou V."/>
            <person name="Squina F.M."/>
            <person name="Sun H."/>
            <person name="Susca A."/>
            <person name="Todd R.B."/>
            <person name="Tsang A."/>
            <person name="Unkles S.E."/>
            <person name="van de Wiele N."/>
            <person name="van Rossen-Uffink D."/>
            <person name="Oliveira J.V."/>
            <person name="Vesth T.C."/>
            <person name="Visser J."/>
            <person name="Yu J.-H."/>
            <person name="Zhou M."/>
            <person name="Andersen M.R."/>
            <person name="Archer D.B."/>
            <person name="Baker S.E."/>
            <person name="Benoit I."/>
            <person name="Brakhage A.A."/>
            <person name="Braus G.H."/>
            <person name="Fischer R."/>
            <person name="Frisvad J.C."/>
            <person name="Goldman G.H."/>
            <person name="Houbraken J."/>
            <person name="Oakley B."/>
            <person name="Pocsi I."/>
            <person name="Scazzocchio C."/>
            <person name="Seiboth B."/>
            <person name="vanKuyk P.A."/>
            <person name="Wortman J."/>
            <person name="Dyer P.S."/>
            <person name="Grigoriev I.V."/>
        </authorList>
    </citation>
    <scope>NUCLEOTIDE SEQUENCE [LARGE SCALE GENOMIC DNA]</scope>
    <source>
        <strain evidence="3">CBS 101740 / IMI 381727 / IBT 21946</strain>
    </source>
</reference>
<proteinExistence type="predicted"/>
<sequence>MSVPPSQGYLLLILCTDVLLFPWLLAGVFALWLTVGGTFPWLHWLDLLRWDRSWILVAWRGWSQREMNIDYLAYQHGPFCSVFLAGGLFPVGEPRHAVSQAGSEQLQPPPRTVGRRRASVLACIGSCRRALQGHSHSGR</sequence>
<keyword evidence="1" id="KW-1133">Transmembrane helix</keyword>
<dbReference type="VEuPathDB" id="FungiDB:ASPBRDRAFT_505376"/>
<feature type="transmembrane region" description="Helical" evidence="1">
    <location>
        <begin position="20"/>
        <end position="42"/>
    </location>
</feature>
<dbReference type="Proteomes" id="UP000184499">
    <property type="component" value="Unassembled WGS sequence"/>
</dbReference>
<accession>A0A1L9UPC8</accession>
<keyword evidence="1" id="KW-0812">Transmembrane</keyword>
<protein>
    <submittedName>
        <fullName evidence="2">Uncharacterized protein</fullName>
    </submittedName>
</protein>
<evidence type="ECO:0000313" key="2">
    <source>
        <dbReference type="EMBL" id="OJJ73502.1"/>
    </source>
</evidence>
<organism evidence="2 3">
    <name type="scientific">Aspergillus brasiliensis (strain CBS 101740 / IMI 381727 / IBT 21946)</name>
    <dbReference type="NCBI Taxonomy" id="767769"/>
    <lineage>
        <taxon>Eukaryota</taxon>
        <taxon>Fungi</taxon>
        <taxon>Dikarya</taxon>
        <taxon>Ascomycota</taxon>
        <taxon>Pezizomycotina</taxon>
        <taxon>Eurotiomycetes</taxon>
        <taxon>Eurotiomycetidae</taxon>
        <taxon>Eurotiales</taxon>
        <taxon>Aspergillaceae</taxon>
        <taxon>Aspergillus</taxon>
        <taxon>Aspergillus subgen. Circumdati</taxon>
    </lineage>
</organism>
<name>A0A1L9UPC8_ASPBC</name>
<dbReference type="GeneID" id="93579048"/>
<gene>
    <name evidence="2" type="ORF">ASPBRDRAFT_505376</name>
</gene>
<keyword evidence="3" id="KW-1185">Reference proteome</keyword>
<evidence type="ECO:0000256" key="1">
    <source>
        <dbReference type="SAM" id="Phobius"/>
    </source>
</evidence>
<dbReference type="RefSeq" id="XP_067480750.1">
    <property type="nucleotide sequence ID" value="XM_067626560.1"/>
</dbReference>
<dbReference type="AlphaFoldDB" id="A0A1L9UPC8"/>